<evidence type="ECO:0000313" key="1">
    <source>
        <dbReference type="EMBL" id="PIR88966.1"/>
    </source>
</evidence>
<dbReference type="EMBL" id="PFAZ01000009">
    <property type="protein sequence ID" value="PIR88966.1"/>
    <property type="molecule type" value="Genomic_DNA"/>
</dbReference>
<name>A0A2H0UTJ0_9BACT</name>
<reference evidence="2" key="1">
    <citation type="submission" date="2017-09" db="EMBL/GenBank/DDBJ databases">
        <title>Depth-based differentiation of microbial function through sediment-hosted aquifers and enrichment of novel symbionts in the deep terrestrial subsurface.</title>
        <authorList>
            <person name="Probst A.J."/>
            <person name="Ladd B."/>
            <person name="Jarett J.K."/>
            <person name="Geller-Mcgrath D.E."/>
            <person name="Sieber C.M.K."/>
            <person name="Emerson J.B."/>
            <person name="Anantharaman K."/>
            <person name="Thomas B.C."/>
            <person name="Malmstrom R."/>
            <person name="Stieglmeier M."/>
            <person name="Klingl A."/>
            <person name="Woyke T."/>
            <person name="Ryan C.M."/>
            <person name="Banfield J.F."/>
        </authorList>
    </citation>
    <scope>NUCLEOTIDE SEQUENCE [LARGE SCALE GENOMIC DNA]</scope>
</reference>
<dbReference type="AlphaFoldDB" id="A0A2H0UTJ0"/>
<accession>A0A2H0UTJ0</accession>
<sequence length="115" mass="13420">MANKTDEPITISVYQEYSDYVWENNSRVTLICGGENYVIDQGGVTVRRLEPNESTVLLFSNFRSDFSQTVIVSVVSDSGKEGRRNFLIPSVYHNPYQRSWEWVVSDYEWTDFFGW</sequence>
<organism evidence="1 2">
    <name type="scientific">Candidatus Harrisonbacteria bacterium CG10_big_fil_rev_8_21_14_0_10_40_38</name>
    <dbReference type="NCBI Taxonomy" id="1974583"/>
    <lineage>
        <taxon>Bacteria</taxon>
        <taxon>Candidatus Harrisoniibacteriota</taxon>
    </lineage>
</organism>
<evidence type="ECO:0000313" key="2">
    <source>
        <dbReference type="Proteomes" id="UP000231157"/>
    </source>
</evidence>
<dbReference type="Proteomes" id="UP000231157">
    <property type="component" value="Unassembled WGS sequence"/>
</dbReference>
<proteinExistence type="predicted"/>
<protein>
    <submittedName>
        <fullName evidence="1">Uncharacterized protein</fullName>
    </submittedName>
</protein>
<gene>
    <name evidence="1" type="ORF">COU07_03695</name>
</gene>
<comment type="caution">
    <text evidence="1">The sequence shown here is derived from an EMBL/GenBank/DDBJ whole genome shotgun (WGS) entry which is preliminary data.</text>
</comment>